<gene>
    <name evidence="1" type="ORF">GA0070616_4382</name>
</gene>
<keyword evidence="2" id="KW-1185">Reference proteome</keyword>
<evidence type="ECO:0000313" key="2">
    <source>
        <dbReference type="Proteomes" id="UP000199699"/>
    </source>
</evidence>
<dbReference type="EMBL" id="FMHT01000003">
    <property type="protein sequence ID" value="SCL32071.1"/>
    <property type="molecule type" value="Genomic_DNA"/>
</dbReference>
<proteinExistence type="predicted"/>
<dbReference type="STRING" id="145857.GA0070616_4382"/>
<name>A0A1C6SR71_9ACTN</name>
<reference evidence="1 2" key="1">
    <citation type="submission" date="2016-06" db="EMBL/GenBank/DDBJ databases">
        <authorList>
            <person name="Kjaerup R.B."/>
            <person name="Dalgaard T.S."/>
            <person name="Juul-Madsen H.R."/>
        </authorList>
    </citation>
    <scope>NUCLEOTIDE SEQUENCE [LARGE SCALE GENOMIC DNA]</scope>
    <source>
        <strain evidence="1 2">DSM 43818</strain>
    </source>
</reference>
<dbReference type="AlphaFoldDB" id="A0A1C6SR71"/>
<organism evidence="1 2">
    <name type="scientific">Micromonospora nigra</name>
    <dbReference type="NCBI Taxonomy" id="145857"/>
    <lineage>
        <taxon>Bacteria</taxon>
        <taxon>Bacillati</taxon>
        <taxon>Actinomycetota</taxon>
        <taxon>Actinomycetes</taxon>
        <taxon>Micromonosporales</taxon>
        <taxon>Micromonosporaceae</taxon>
        <taxon>Micromonospora</taxon>
    </lineage>
</organism>
<dbReference type="Proteomes" id="UP000199699">
    <property type="component" value="Unassembled WGS sequence"/>
</dbReference>
<evidence type="ECO:0000313" key="1">
    <source>
        <dbReference type="EMBL" id="SCL32071.1"/>
    </source>
</evidence>
<accession>A0A1C6SR71</accession>
<sequence>MTHQAPLIPTRHGPDIWRRYRLPGSRAINHASWEDARVQGHHVGTCRHTAPSGSGKACGGCLRPGRPYTVGGRHMYPTTCGTCGHEAAAGGPTVKRSRR</sequence>
<protein>
    <submittedName>
        <fullName evidence="1">Uncharacterized protein</fullName>
    </submittedName>
</protein>